<dbReference type="VEuPathDB" id="AmoebaDB:EIN_180030"/>
<dbReference type="InterPro" id="IPR024192">
    <property type="entry name" value="Fosfomycin_R_FomA-type"/>
</dbReference>
<evidence type="ECO:0000256" key="1">
    <source>
        <dbReference type="ARBA" id="ARBA00010540"/>
    </source>
</evidence>
<dbReference type="SUPFAM" id="SSF53633">
    <property type="entry name" value="Carbamate kinase-like"/>
    <property type="match status" value="1"/>
</dbReference>
<dbReference type="EMBL" id="AK421800">
    <property type="protein sequence ID" value="BAN40322.1"/>
    <property type="molecule type" value="mRNA"/>
</dbReference>
<dbReference type="InterPro" id="IPR036393">
    <property type="entry name" value="AceGlu_kinase-like_sf"/>
</dbReference>
<feature type="domain" description="Aspartate/glutamate/uridylate kinase" evidence="12">
    <location>
        <begin position="5"/>
        <end position="234"/>
    </location>
</feature>
<dbReference type="GO" id="GO:0016114">
    <property type="term" value="P:terpenoid biosynthetic process"/>
    <property type="evidence" value="ECO:0007669"/>
    <property type="project" value="TreeGrafter"/>
</dbReference>
<evidence type="ECO:0000256" key="6">
    <source>
        <dbReference type="ARBA" id="ARBA00022777"/>
    </source>
</evidence>
<keyword evidence="5 10" id="KW-0547">Nucleotide-binding</keyword>
<evidence type="ECO:0000256" key="11">
    <source>
        <dbReference type="PIRSR" id="PIRSR016496-2"/>
    </source>
</evidence>
<comment type="similarity">
    <text evidence="1">Belongs to the isopentenyl phosphate kinase family.</text>
</comment>
<evidence type="ECO:0000256" key="4">
    <source>
        <dbReference type="ARBA" id="ARBA00022679"/>
    </source>
</evidence>
<dbReference type="Gene3D" id="3.40.1160.10">
    <property type="entry name" value="Acetylglutamate kinase-like"/>
    <property type="match status" value="1"/>
</dbReference>
<dbReference type="EMBL" id="AK421771">
    <property type="protein sequence ID" value="BAN40294.1"/>
    <property type="molecule type" value="mRNA"/>
</dbReference>
<evidence type="ECO:0000256" key="8">
    <source>
        <dbReference type="ARBA" id="ARBA00023229"/>
    </source>
</evidence>
<dbReference type="NCBIfam" id="NF040647">
    <property type="entry name" value="IPPK_Arch"/>
    <property type="match status" value="1"/>
</dbReference>
<evidence type="ECO:0000256" key="5">
    <source>
        <dbReference type="ARBA" id="ARBA00022741"/>
    </source>
</evidence>
<dbReference type="EC" id="2.7.4.26" evidence="2"/>
<dbReference type="GO" id="GO:0016301">
    <property type="term" value="F:kinase activity"/>
    <property type="evidence" value="ECO:0007669"/>
    <property type="project" value="UniProtKB-KW"/>
</dbReference>
<dbReference type="PANTHER" id="PTHR43654">
    <property type="entry name" value="GLUTAMATE 5-KINASE"/>
    <property type="match status" value="1"/>
</dbReference>
<dbReference type="EMBL" id="AK422267">
    <property type="protein sequence ID" value="BAN40758.1"/>
    <property type="molecule type" value="mRNA"/>
</dbReference>
<dbReference type="PANTHER" id="PTHR43654:SF1">
    <property type="entry name" value="ISOPENTENYL PHOSPHATE KINASE"/>
    <property type="match status" value="1"/>
</dbReference>
<keyword evidence="8" id="KW-0414">Isoprene biosynthesis</keyword>
<evidence type="ECO:0000259" key="12">
    <source>
        <dbReference type="Pfam" id="PF00696"/>
    </source>
</evidence>
<evidence type="ECO:0000256" key="3">
    <source>
        <dbReference type="ARBA" id="ARBA00017267"/>
    </source>
</evidence>
<feature type="binding site" evidence="10">
    <location>
        <position position="60"/>
    </location>
    <ligand>
        <name>substrate</name>
    </ligand>
</feature>
<evidence type="ECO:0000256" key="10">
    <source>
        <dbReference type="PIRSR" id="PIRSR016496-1"/>
    </source>
</evidence>
<keyword evidence="6" id="KW-0418">Kinase</keyword>
<evidence type="ECO:0000313" key="13">
    <source>
        <dbReference type="EMBL" id="BAN40758.1"/>
    </source>
</evidence>
<feature type="binding site" evidence="10">
    <location>
        <position position="213"/>
    </location>
    <ligand>
        <name>ATP</name>
        <dbReference type="ChEBI" id="CHEBI:30616"/>
    </ligand>
</feature>
<sequence>MDTPLFIIKIGGGFLTEKVGENGAVYLDKIHLFCKVLSSYKQSHPTHRFILVHGAGSFGHVPAAEYSLMERFHPKGVLLCEMAMQKLNEIVINSLEQESLHVFPFHPVDFIVTTKRRISECYLRPLELMLSQGIIPVLHGDVVTDTEQGSCILSADQIVPFLSKKFKTHRVGFISQSPVYDNKKEVIPLINLSNYNTIKKYLGASDGVDVTGGMAGKIKELIEAAEDNDTISFVFSGDEKSLTKFLDGEDVGTKVCK</sequence>
<organism evidence="13">
    <name type="scientific">Entamoeba invadens</name>
    <dbReference type="NCBI Taxonomy" id="33085"/>
    <lineage>
        <taxon>Eukaryota</taxon>
        <taxon>Amoebozoa</taxon>
        <taxon>Evosea</taxon>
        <taxon>Archamoebae</taxon>
        <taxon>Mastigamoebida</taxon>
        <taxon>Entamoebidae</taxon>
        <taxon>Entamoeba</taxon>
    </lineage>
</organism>
<dbReference type="GO" id="GO:0005829">
    <property type="term" value="C:cytosol"/>
    <property type="evidence" value="ECO:0007669"/>
    <property type="project" value="TreeGrafter"/>
</dbReference>
<evidence type="ECO:0000256" key="9">
    <source>
        <dbReference type="ARBA" id="ARBA00049063"/>
    </source>
</evidence>
<feature type="binding site" evidence="10">
    <location>
        <position position="55"/>
    </location>
    <ligand>
        <name>substrate</name>
    </ligand>
</feature>
<dbReference type="PIRSF" id="PIRSF016496">
    <property type="entry name" value="Kin_FomA"/>
    <property type="match status" value="1"/>
</dbReference>
<comment type="catalytic activity">
    <reaction evidence="9">
        <text>isopentenyl phosphate + ATP = isopentenyl diphosphate + ADP</text>
        <dbReference type="Rhea" id="RHEA:33963"/>
        <dbReference type="ChEBI" id="CHEBI:30616"/>
        <dbReference type="ChEBI" id="CHEBI:65078"/>
        <dbReference type="ChEBI" id="CHEBI:128769"/>
        <dbReference type="ChEBI" id="CHEBI:456216"/>
        <dbReference type="EC" id="2.7.4.26"/>
    </reaction>
</comment>
<feature type="site" description="Transition state stabilizer" evidence="11">
    <location>
        <position position="18"/>
    </location>
</feature>
<keyword evidence="4" id="KW-0808">Transferase</keyword>
<dbReference type="Pfam" id="PF00696">
    <property type="entry name" value="AA_kinase"/>
    <property type="match status" value="1"/>
</dbReference>
<dbReference type="GO" id="GO:0102043">
    <property type="term" value="F:isopentenyl phosphate kinase activity"/>
    <property type="evidence" value="ECO:0007669"/>
    <property type="project" value="UniProtKB-EC"/>
</dbReference>
<feature type="binding site" evidence="10">
    <location>
        <position position="217"/>
    </location>
    <ligand>
        <name>ATP</name>
        <dbReference type="ChEBI" id="CHEBI:30616"/>
    </ligand>
</feature>
<evidence type="ECO:0000256" key="7">
    <source>
        <dbReference type="ARBA" id="ARBA00022840"/>
    </source>
</evidence>
<evidence type="ECO:0000256" key="2">
    <source>
        <dbReference type="ARBA" id="ARBA00012908"/>
    </source>
</evidence>
<reference evidence="13" key="1">
    <citation type="submission" date="2012-06" db="EMBL/GenBank/DDBJ databases">
        <title>Short 5' UTR of Entamoeba genes.</title>
        <authorList>
            <person name="Hiranuka K."/>
            <person name="Kumagai M."/>
            <person name="Wakaguri H."/>
            <person name="Suzuki Y."/>
            <person name="Sugano S."/>
            <person name="Watanabe J."/>
            <person name="Makioka A."/>
        </authorList>
    </citation>
    <scope>NUCLEOTIDE SEQUENCE</scope>
    <source>
        <strain evidence="13">IP1</strain>
    </source>
</reference>
<dbReference type="InterPro" id="IPR001048">
    <property type="entry name" value="Asp/Glu/Uridylate_kinase"/>
</dbReference>
<dbReference type="AlphaFoldDB" id="S0AZQ1"/>
<dbReference type="CDD" id="cd04241">
    <property type="entry name" value="AAK_FomA-like"/>
    <property type="match status" value="1"/>
</dbReference>
<name>S0AZQ1_ENTIV</name>
<feature type="binding site" evidence="10">
    <location>
        <position position="56"/>
    </location>
    <ligand>
        <name>ATP</name>
        <dbReference type="ChEBI" id="CHEBI:30616"/>
    </ligand>
</feature>
<protein>
    <recommendedName>
        <fullName evidence="3">Isopentenyl phosphate kinase</fullName>
        <ecNumber evidence="2">2.7.4.26</ecNumber>
    </recommendedName>
</protein>
<accession>S0AZQ1</accession>
<dbReference type="OMA" id="HHNASEH"/>
<proteinExistence type="evidence at transcript level"/>
<feature type="binding site" evidence="10">
    <location>
        <position position="155"/>
    </location>
    <ligand>
        <name>substrate</name>
    </ligand>
</feature>
<dbReference type="GO" id="GO:0005524">
    <property type="term" value="F:ATP binding"/>
    <property type="evidence" value="ECO:0007669"/>
    <property type="project" value="UniProtKB-KW"/>
</dbReference>
<keyword evidence="7 10" id="KW-0067">ATP-binding</keyword>